<comment type="caution">
    <text evidence="1">The sequence shown here is derived from an EMBL/GenBank/DDBJ whole genome shotgun (WGS) entry which is preliminary data.</text>
</comment>
<evidence type="ECO:0000313" key="2">
    <source>
        <dbReference type="Proteomes" id="UP001363035"/>
    </source>
</evidence>
<gene>
    <name evidence="1" type="ORF">VJ786_05925</name>
</gene>
<name>A0ABU8I3Y7_9SPHI</name>
<reference evidence="1 2" key="1">
    <citation type="submission" date="2024-01" db="EMBL/GenBank/DDBJ databases">
        <title>Sphingobacterium tenebrionis sp. nov., a novel endophyte isolated from tenebrio molitor intestines.</title>
        <authorList>
            <person name="Zhang C."/>
        </authorList>
    </citation>
    <scope>NUCLEOTIDE SEQUENCE [LARGE SCALE GENOMIC DNA]</scope>
    <source>
        <strain evidence="1 2">PU5-4</strain>
    </source>
</reference>
<dbReference type="RefSeq" id="WP_134776579.1">
    <property type="nucleotide sequence ID" value="NZ_JAYLLN010000010.1"/>
</dbReference>
<organism evidence="1 2">
    <name type="scientific">Sphingobacterium tenebrionis</name>
    <dbReference type="NCBI Taxonomy" id="3111775"/>
    <lineage>
        <taxon>Bacteria</taxon>
        <taxon>Pseudomonadati</taxon>
        <taxon>Bacteroidota</taxon>
        <taxon>Sphingobacteriia</taxon>
        <taxon>Sphingobacteriales</taxon>
        <taxon>Sphingobacteriaceae</taxon>
        <taxon>Sphingobacterium</taxon>
    </lineage>
</organism>
<accession>A0ABU8I3Y7</accession>
<keyword evidence="2" id="KW-1185">Reference proteome</keyword>
<sequence length="214" mass="24659">MKKMEIQNSKYLNMRLAFGVLSEAKTSIIMDDMEIVFSPPSFGSYLLFTRELGNMENLVFDLNDLDLLYKPLSIIFFGKNVIPDWFNTFLMNLTNADLLRIIHLVKNSVVIDEIYSMYGLDKIKASSDDLDKSPKKKFWAGSRKINYWEMMGNVVKFWGISFNEVIWGLSYQNILLMNMSIPKFDKEGNKIEAGGELTGMQFLQNLKAKKDASK</sequence>
<proteinExistence type="predicted"/>
<protein>
    <submittedName>
        <fullName evidence="1">Uncharacterized protein</fullName>
    </submittedName>
</protein>
<evidence type="ECO:0000313" key="1">
    <source>
        <dbReference type="EMBL" id="MEI5984437.1"/>
    </source>
</evidence>
<dbReference type="EMBL" id="JAYLLN010000010">
    <property type="protein sequence ID" value="MEI5984437.1"/>
    <property type="molecule type" value="Genomic_DNA"/>
</dbReference>
<dbReference type="Proteomes" id="UP001363035">
    <property type="component" value="Unassembled WGS sequence"/>
</dbReference>